<accession>A0A3B0MZT9</accession>
<reference evidence="3" key="1">
    <citation type="submission" date="2018-07" db="EMBL/GenBank/DDBJ databases">
        <authorList>
            <person name="Quirk P.G."/>
            <person name="Krulwich T.A."/>
        </authorList>
    </citation>
    <scope>NUCLEOTIDE SEQUENCE</scope>
    <source>
        <strain evidence="3">Anand</strain>
    </source>
</reference>
<proteinExistence type="predicted"/>
<protein>
    <submittedName>
        <fullName evidence="3">Uncharacterized protein</fullName>
    </submittedName>
</protein>
<dbReference type="EMBL" id="UIVT01000004">
    <property type="protein sequence ID" value="SVP94154.1"/>
    <property type="molecule type" value="Genomic_DNA"/>
</dbReference>
<evidence type="ECO:0000256" key="1">
    <source>
        <dbReference type="SAM" id="MobiDB-lite"/>
    </source>
</evidence>
<dbReference type="AlphaFoldDB" id="A0A3B0MZT9"/>
<sequence length="196" mass="22928">MDNKNFDLTNRCYEALLDLKSIFPSWSDLQGNFHYHWKKILNSSINFKDSENKVLKTYLTLLEPLVNYDPEGLESNAALELVRNLDKYRKNEDKEFEPYLLEEVLNRDTPAIKPPQRFPRAPSVKKKPPPSPKIVLNEEVGTPHTYGTRRSKWLSEADGDSDKKPMLAKFGMGRHLKKGFFSDYVWEFNDFEQKVL</sequence>
<gene>
    <name evidence="2" type="ORF">TAT_000315500</name>
    <name evidence="3" type="ORF">TAV_000315400</name>
</gene>
<evidence type="ECO:0000313" key="2">
    <source>
        <dbReference type="EMBL" id="SVP94154.1"/>
    </source>
</evidence>
<feature type="region of interest" description="Disordered" evidence="1">
    <location>
        <begin position="111"/>
        <end position="160"/>
    </location>
</feature>
<dbReference type="VEuPathDB" id="PiroplasmaDB:TA07235"/>
<name>A0A3B0MZT9_THEAN</name>
<evidence type="ECO:0000313" key="3">
    <source>
        <dbReference type="EMBL" id="SVP94822.1"/>
    </source>
</evidence>
<dbReference type="EMBL" id="UIVS01000004">
    <property type="protein sequence ID" value="SVP94822.1"/>
    <property type="molecule type" value="Genomic_DNA"/>
</dbReference>
<organism evidence="3">
    <name type="scientific">Theileria annulata</name>
    <dbReference type="NCBI Taxonomy" id="5874"/>
    <lineage>
        <taxon>Eukaryota</taxon>
        <taxon>Sar</taxon>
        <taxon>Alveolata</taxon>
        <taxon>Apicomplexa</taxon>
        <taxon>Aconoidasida</taxon>
        <taxon>Piroplasmida</taxon>
        <taxon>Theileriidae</taxon>
        <taxon>Theileria</taxon>
    </lineage>
</organism>